<reference evidence="1 2" key="1">
    <citation type="submission" date="2014-04" db="EMBL/GenBank/DDBJ databases">
        <authorList>
            <consortium name="DOE Joint Genome Institute"/>
            <person name="Kuo A."/>
            <person name="Kohler A."/>
            <person name="Jargeat P."/>
            <person name="Nagy L.G."/>
            <person name="Floudas D."/>
            <person name="Copeland A."/>
            <person name="Barry K.W."/>
            <person name="Cichocki N."/>
            <person name="Veneault-Fourrey C."/>
            <person name="LaButti K."/>
            <person name="Lindquist E.A."/>
            <person name="Lipzen A."/>
            <person name="Lundell T."/>
            <person name="Morin E."/>
            <person name="Murat C."/>
            <person name="Sun H."/>
            <person name="Tunlid A."/>
            <person name="Henrissat B."/>
            <person name="Grigoriev I.V."/>
            <person name="Hibbett D.S."/>
            <person name="Martin F."/>
            <person name="Nordberg H.P."/>
            <person name="Cantor M.N."/>
            <person name="Hua S.X."/>
        </authorList>
    </citation>
    <scope>NUCLEOTIDE SEQUENCE [LARGE SCALE GENOMIC DNA]</scope>
    <source>
        <strain evidence="1 2">Ve08.2h10</strain>
    </source>
</reference>
<sequence length="129" mass="13800">MLAPSLNQVPVIPLSSTIALSLIAKHRVRGHLLGSYPGPVIDFLLDEGGPPISHCQLEKRLILQDDPQVACATATAPCRHADNITPLGQALRLMIKLIDNVADAHPLLKVGWALLSSAHTVSLIQTPEI</sequence>
<accession>A0A0D0DRK5</accession>
<dbReference type="EMBL" id="KN825025">
    <property type="protein sequence ID" value="KIK95713.1"/>
    <property type="molecule type" value="Genomic_DNA"/>
</dbReference>
<evidence type="ECO:0000313" key="1">
    <source>
        <dbReference type="EMBL" id="KIK95713.1"/>
    </source>
</evidence>
<dbReference type="AlphaFoldDB" id="A0A0D0DRK5"/>
<dbReference type="Proteomes" id="UP000054538">
    <property type="component" value="Unassembled WGS sequence"/>
</dbReference>
<keyword evidence="2" id="KW-1185">Reference proteome</keyword>
<gene>
    <name evidence="1" type="ORF">PAXRUDRAFT_776544</name>
</gene>
<dbReference type="InParanoid" id="A0A0D0DRK5"/>
<reference evidence="2" key="2">
    <citation type="submission" date="2015-01" db="EMBL/GenBank/DDBJ databases">
        <title>Evolutionary Origins and Diversification of the Mycorrhizal Mutualists.</title>
        <authorList>
            <consortium name="DOE Joint Genome Institute"/>
            <consortium name="Mycorrhizal Genomics Consortium"/>
            <person name="Kohler A."/>
            <person name="Kuo A."/>
            <person name="Nagy L.G."/>
            <person name="Floudas D."/>
            <person name="Copeland A."/>
            <person name="Barry K.W."/>
            <person name="Cichocki N."/>
            <person name="Veneault-Fourrey C."/>
            <person name="LaButti K."/>
            <person name="Lindquist E.A."/>
            <person name="Lipzen A."/>
            <person name="Lundell T."/>
            <person name="Morin E."/>
            <person name="Murat C."/>
            <person name="Riley R."/>
            <person name="Ohm R."/>
            <person name="Sun H."/>
            <person name="Tunlid A."/>
            <person name="Henrissat B."/>
            <person name="Grigoriev I.V."/>
            <person name="Hibbett D.S."/>
            <person name="Martin F."/>
        </authorList>
    </citation>
    <scope>NUCLEOTIDE SEQUENCE [LARGE SCALE GENOMIC DNA]</scope>
    <source>
        <strain evidence="2">Ve08.2h10</strain>
    </source>
</reference>
<proteinExistence type="predicted"/>
<name>A0A0D0DRK5_9AGAM</name>
<protein>
    <submittedName>
        <fullName evidence="1">Uncharacterized protein</fullName>
    </submittedName>
</protein>
<dbReference type="HOGENOM" id="CLU_1949498_0_0_1"/>
<evidence type="ECO:0000313" key="2">
    <source>
        <dbReference type="Proteomes" id="UP000054538"/>
    </source>
</evidence>
<dbReference type="OrthoDB" id="163438at2759"/>
<organism evidence="1 2">
    <name type="scientific">Paxillus rubicundulus Ve08.2h10</name>
    <dbReference type="NCBI Taxonomy" id="930991"/>
    <lineage>
        <taxon>Eukaryota</taxon>
        <taxon>Fungi</taxon>
        <taxon>Dikarya</taxon>
        <taxon>Basidiomycota</taxon>
        <taxon>Agaricomycotina</taxon>
        <taxon>Agaricomycetes</taxon>
        <taxon>Agaricomycetidae</taxon>
        <taxon>Boletales</taxon>
        <taxon>Paxilineae</taxon>
        <taxon>Paxillaceae</taxon>
        <taxon>Paxillus</taxon>
    </lineage>
</organism>